<name>A0A2T6KPP5_9RHOB</name>
<dbReference type="Proteomes" id="UP000244523">
    <property type="component" value="Unassembled WGS sequence"/>
</dbReference>
<gene>
    <name evidence="2" type="ORF">C8N45_101127</name>
</gene>
<evidence type="ECO:0000256" key="1">
    <source>
        <dbReference type="SAM" id="MobiDB-lite"/>
    </source>
</evidence>
<organism evidence="2 3">
    <name type="scientific">Yoonia sediminilitoris</name>
    <dbReference type="NCBI Taxonomy" id="1286148"/>
    <lineage>
        <taxon>Bacteria</taxon>
        <taxon>Pseudomonadati</taxon>
        <taxon>Pseudomonadota</taxon>
        <taxon>Alphaproteobacteria</taxon>
        <taxon>Rhodobacterales</taxon>
        <taxon>Paracoccaceae</taxon>
        <taxon>Yoonia</taxon>
    </lineage>
</organism>
<feature type="compositionally biased region" description="Basic and acidic residues" evidence="1">
    <location>
        <begin position="7"/>
        <end position="28"/>
    </location>
</feature>
<protein>
    <submittedName>
        <fullName evidence="2">Uncharacterized protein</fullName>
    </submittedName>
</protein>
<sequence length="40" mass="4513">MAAKPCYAEKKQEQKKQDGIHENDDTRDSASVGASRRSLY</sequence>
<proteinExistence type="predicted"/>
<dbReference type="AlphaFoldDB" id="A0A2T6KPP5"/>
<evidence type="ECO:0000313" key="3">
    <source>
        <dbReference type="Proteomes" id="UP000244523"/>
    </source>
</evidence>
<dbReference type="EMBL" id="QBUD01000001">
    <property type="protein sequence ID" value="PUB18543.1"/>
    <property type="molecule type" value="Genomic_DNA"/>
</dbReference>
<reference evidence="2 3" key="1">
    <citation type="submission" date="2018-04" db="EMBL/GenBank/DDBJ databases">
        <title>Genomic Encyclopedia of Archaeal and Bacterial Type Strains, Phase II (KMG-II): from individual species to whole genera.</title>
        <authorList>
            <person name="Goeker M."/>
        </authorList>
    </citation>
    <scope>NUCLEOTIDE SEQUENCE [LARGE SCALE GENOMIC DNA]</scope>
    <source>
        <strain evidence="2 3">DSM 29955</strain>
    </source>
</reference>
<feature type="region of interest" description="Disordered" evidence="1">
    <location>
        <begin position="1"/>
        <end position="40"/>
    </location>
</feature>
<comment type="caution">
    <text evidence="2">The sequence shown here is derived from an EMBL/GenBank/DDBJ whole genome shotgun (WGS) entry which is preliminary data.</text>
</comment>
<keyword evidence="3" id="KW-1185">Reference proteome</keyword>
<evidence type="ECO:0000313" key="2">
    <source>
        <dbReference type="EMBL" id="PUB18543.1"/>
    </source>
</evidence>
<accession>A0A2T6KPP5</accession>